<evidence type="ECO:0000313" key="2">
    <source>
        <dbReference type="Proteomes" id="UP000586951"/>
    </source>
</evidence>
<accession>A0A841ZYK2</accession>
<name>A0A841ZYK2_9LIST</name>
<sequence length="49" mass="5655">MSEDTEARLRKLALELAHIQYEDGLTAKQQGYIEIARESIEDAYTQKNN</sequence>
<reference evidence="1 2" key="1">
    <citation type="submission" date="2020-03" db="EMBL/GenBank/DDBJ databases">
        <title>Soil Listeria distribution.</title>
        <authorList>
            <person name="Liao J."/>
            <person name="Wiedmann M."/>
        </authorList>
    </citation>
    <scope>NUCLEOTIDE SEQUENCE [LARGE SCALE GENOMIC DNA]</scope>
    <source>
        <strain evidence="1 2">FSL L7-1427</strain>
    </source>
</reference>
<dbReference type="Proteomes" id="UP000586951">
    <property type="component" value="Unassembled WGS sequence"/>
</dbReference>
<protein>
    <submittedName>
        <fullName evidence="1">Uncharacterized protein</fullName>
    </submittedName>
</protein>
<organism evidence="1 2">
    <name type="scientific">Listeria booriae</name>
    <dbReference type="NCBI Taxonomy" id="1552123"/>
    <lineage>
        <taxon>Bacteria</taxon>
        <taxon>Bacillati</taxon>
        <taxon>Bacillota</taxon>
        <taxon>Bacilli</taxon>
        <taxon>Bacillales</taxon>
        <taxon>Listeriaceae</taxon>
        <taxon>Listeria</taxon>
    </lineage>
</organism>
<evidence type="ECO:0000313" key="1">
    <source>
        <dbReference type="EMBL" id="MBC1565072.1"/>
    </source>
</evidence>
<dbReference type="EMBL" id="JAARRU010000001">
    <property type="protein sequence ID" value="MBC1565072.1"/>
    <property type="molecule type" value="Genomic_DNA"/>
</dbReference>
<dbReference type="RefSeq" id="WP_185417047.1">
    <property type="nucleotide sequence ID" value="NZ_JAARRU010000001.1"/>
</dbReference>
<proteinExistence type="predicted"/>
<gene>
    <name evidence="1" type="ORF">HB907_06595</name>
</gene>
<comment type="caution">
    <text evidence="1">The sequence shown here is derived from an EMBL/GenBank/DDBJ whole genome shotgun (WGS) entry which is preliminary data.</text>
</comment>
<dbReference type="AlphaFoldDB" id="A0A841ZYK2"/>